<feature type="compositionally biased region" description="Acidic residues" evidence="1">
    <location>
        <begin position="268"/>
        <end position="277"/>
    </location>
</feature>
<feature type="compositionally biased region" description="Polar residues" evidence="1">
    <location>
        <begin position="226"/>
        <end position="240"/>
    </location>
</feature>
<sequence length="277" mass="29935">MFENKFSMVGTVVQDTNYEYKVGVISSFFLSAIVIVLLFCAVAGASAGNAVYWPGAIPLTATVKTIIPQQIKAFGYSTSEYINAVPTAAIGYQPQFSYQISVPSYQHYQPVVSASYYPSNNILYPSFAPGSPIFPINTISPVSPIAPFQPPQQNVPSATTEQPAGDEDSAVIESADSSSNNNNQQQFSQQQPQNFPQASLDSKNMPEYPQIPQAPQQFPSYPQIPQFIQQGAFPSQQFQLQQNPSFPQAPSPSPSFPSAANSDKGLIDEDSVAVDSA</sequence>
<reference evidence="3" key="1">
    <citation type="submission" date="2022-03" db="EMBL/GenBank/DDBJ databases">
        <authorList>
            <person name="Tunstrom K."/>
        </authorList>
    </citation>
    <scope>NUCLEOTIDE SEQUENCE</scope>
</reference>
<dbReference type="Proteomes" id="UP001153954">
    <property type="component" value="Unassembled WGS sequence"/>
</dbReference>
<evidence type="ECO:0000313" key="3">
    <source>
        <dbReference type="EMBL" id="CAH2102332.1"/>
    </source>
</evidence>
<keyword evidence="2" id="KW-1133">Transmembrane helix</keyword>
<protein>
    <submittedName>
        <fullName evidence="3">Uncharacterized protein</fullName>
    </submittedName>
</protein>
<evidence type="ECO:0000313" key="4">
    <source>
        <dbReference type="Proteomes" id="UP001153954"/>
    </source>
</evidence>
<name>A0AAU9UWA2_EUPED</name>
<keyword evidence="2" id="KW-0812">Transmembrane</keyword>
<evidence type="ECO:0000256" key="1">
    <source>
        <dbReference type="SAM" id="MobiDB-lite"/>
    </source>
</evidence>
<proteinExistence type="predicted"/>
<feature type="compositionally biased region" description="Polar residues" evidence="1">
    <location>
        <begin position="151"/>
        <end position="162"/>
    </location>
</feature>
<comment type="caution">
    <text evidence="3">The sequence shown here is derived from an EMBL/GenBank/DDBJ whole genome shotgun (WGS) entry which is preliminary data.</text>
</comment>
<accession>A0AAU9UWA2</accession>
<organism evidence="3 4">
    <name type="scientific">Euphydryas editha</name>
    <name type="common">Edith's checkerspot</name>
    <dbReference type="NCBI Taxonomy" id="104508"/>
    <lineage>
        <taxon>Eukaryota</taxon>
        <taxon>Metazoa</taxon>
        <taxon>Ecdysozoa</taxon>
        <taxon>Arthropoda</taxon>
        <taxon>Hexapoda</taxon>
        <taxon>Insecta</taxon>
        <taxon>Pterygota</taxon>
        <taxon>Neoptera</taxon>
        <taxon>Endopterygota</taxon>
        <taxon>Lepidoptera</taxon>
        <taxon>Glossata</taxon>
        <taxon>Ditrysia</taxon>
        <taxon>Papilionoidea</taxon>
        <taxon>Nymphalidae</taxon>
        <taxon>Nymphalinae</taxon>
        <taxon>Euphydryas</taxon>
    </lineage>
</organism>
<gene>
    <name evidence="3" type="ORF">EEDITHA_LOCUS16978</name>
</gene>
<dbReference type="EMBL" id="CAKOGL010000025">
    <property type="protein sequence ID" value="CAH2102332.1"/>
    <property type="molecule type" value="Genomic_DNA"/>
</dbReference>
<feature type="compositionally biased region" description="Low complexity" evidence="1">
    <location>
        <begin position="177"/>
        <end position="197"/>
    </location>
</feature>
<evidence type="ECO:0000256" key="2">
    <source>
        <dbReference type="SAM" id="Phobius"/>
    </source>
</evidence>
<feature type="region of interest" description="Disordered" evidence="1">
    <location>
        <begin position="145"/>
        <end position="277"/>
    </location>
</feature>
<dbReference type="AlphaFoldDB" id="A0AAU9UWA2"/>
<keyword evidence="4" id="KW-1185">Reference proteome</keyword>
<keyword evidence="2" id="KW-0472">Membrane</keyword>
<feature type="transmembrane region" description="Helical" evidence="2">
    <location>
        <begin position="20"/>
        <end position="43"/>
    </location>
</feature>